<feature type="chain" id="PRO_5042139625" description="DUF2059 domain-containing protein" evidence="1">
    <location>
        <begin position="29"/>
        <end position="179"/>
    </location>
</feature>
<keyword evidence="4" id="KW-1185">Reference proteome</keyword>
<evidence type="ECO:0000313" key="3">
    <source>
        <dbReference type="EMBL" id="MDQ0315967.1"/>
    </source>
</evidence>
<proteinExistence type="predicted"/>
<evidence type="ECO:0000259" key="2">
    <source>
        <dbReference type="Pfam" id="PF09832"/>
    </source>
</evidence>
<feature type="domain" description="DUF2059" evidence="2">
    <location>
        <begin position="109"/>
        <end position="162"/>
    </location>
</feature>
<evidence type="ECO:0000313" key="4">
    <source>
        <dbReference type="Proteomes" id="UP001229244"/>
    </source>
</evidence>
<dbReference type="Proteomes" id="UP001229244">
    <property type="component" value="Unassembled WGS sequence"/>
</dbReference>
<organism evidence="3 4">
    <name type="scientific">Amorphus orientalis</name>
    <dbReference type="NCBI Taxonomy" id="649198"/>
    <lineage>
        <taxon>Bacteria</taxon>
        <taxon>Pseudomonadati</taxon>
        <taxon>Pseudomonadota</taxon>
        <taxon>Alphaproteobacteria</taxon>
        <taxon>Hyphomicrobiales</taxon>
        <taxon>Amorphaceae</taxon>
        <taxon>Amorphus</taxon>
    </lineage>
</organism>
<evidence type="ECO:0000256" key="1">
    <source>
        <dbReference type="SAM" id="SignalP"/>
    </source>
</evidence>
<dbReference type="EMBL" id="JAUSUL010000002">
    <property type="protein sequence ID" value="MDQ0315967.1"/>
    <property type="molecule type" value="Genomic_DNA"/>
</dbReference>
<keyword evidence="1" id="KW-0732">Signal</keyword>
<protein>
    <recommendedName>
        <fullName evidence="2">DUF2059 domain-containing protein</fullName>
    </recommendedName>
</protein>
<gene>
    <name evidence="3" type="ORF">J2S73_002424</name>
</gene>
<name>A0AAE3VPZ9_9HYPH</name>
<dbReference type="Pfam" id="PF09832">
    <property type="entry name" value="DUF2059"/>
    <property type="match status" value="1"/>
</dbReference>
<feature type="signal peptide" evidence="1">
    <location>
        <begin position="1"/>
        <end position="28"/>
    </location>
</feature>
<accession>A0AAE3VPZ9</accession>
<dbReference type="RefSeq" id="WP_306885796.1">
    <property type="nucleotide sequence ID" value="NZ_JAUSUL010000002.1"/>
</dbReference>
<sequence>MLCSKWCRIPGAAVAVMLAFAAAPEVHAQSQNSAQQDEDNFSPEHLRAARRTVEAAQVAQSFDEILPTIAEQTQTLFTRSYPSLTAQIEETTTQVAIEMAQRRPQLDMTVEKIWARRFTIEELNQIADFYETPTGEKLAELGPSISALSIGASKQWADAISTEMVEEVRQRLRAQGLPL</sequence>
<comment type="caution">
    <text evidence="3">The sequence shown here is derived from an EMBL/GenBank/DDBJ whole genome shotgun (WGS) entry which is preliminary data.</text>
</comment>
<dbReference type="InterPro" id="IPR018637">
    <property type="entry name" value="DUF2059"/>
</dbReference>
<dbReference type="AlphaFoldDB" id="A0AAE3VPZ9"/>
<reference evidence="3" key="1">
    <citation type="submission" date="2023-07" db="EMBL/GenBank/DDBJ databases">
        <title>Genomic Encyclopedia of Type Strains, Phase IV (KMG-IV): sequencing the most valuable type-strain genomes for metagenomic binning, comparative biology and taxonomic classification.</title>
        <authorList>
            <person name="Goeker M."/>
        </authorList>
    </citation>
    <scope>NUCLEOTIDE SEQUENCE</scope>
    <source>
        <strain evidence="3">DSM 21202</strain>
    </source>
</reference>